<dbReference type="EC" id="2.5.1.15" evidence="6 14"/>
<evidence type="ECO:0000256" key="11">
    <source>
        <dbReference type="ARBA" id="ARBA00022909"/>
    </source>
</evidence>
<dbReference type="UniPathway" id="UPA00077">
    <property type="reaction ID" value="UER00156"/>
</dbReference>
<dbReference type="SUPFAM" id="SSF51717">
    <property type="entry name" value="Dihydropteroate synthetase-like"/>
    <property type="match status" value="1"/>
</dbReference>
<dbReference type="PROSITE" id="PS50972">
    <property type="entry name" value="PTERIN_BINDING"/>
    <property type="match status" value="1"/>
</dbReference>
<dbReference type="Proteomes" id="UP000242999">
    <property type="component" value="Unassembled WGS sequence"/>
</dbReference>
<dbReference type="GO" id="GO:0004156">
    <property type="term" value="F:dihydropteroate synthase activity"/>
    <property type="evidence" value="ECO:0007669"/>
    <property type="project" value="UniProtKB-EC"/>
</dbReference>
<accession>A0A1H6R0U4</accession>
<dbReference type="STRING" id="64971.SAMN05421831_1038"/>
<evidence type="ECO:0000256" key="12">
    <source>
        <dbReference type="ARBA" id="ARBA00030193"/>
    </source>
</evidence>
<dbReference type="FunFam" id="3.20.20.20:FF:000004">
    <property type="entry name" value="Dihydropteroate synthase"/>
    <property type="match status" value="1"/>
</dbReference>
<evidence type="ECO:0000259" key="15">
    <source>
        <dbReference type="PROSITE" id="PS50972"/>
    </source>
</evidence>
<organism evidence="16 17">
    <name type="scientific">Allopseudospirillum japonicum</name>
    <dbReference type="NCBI Taxonomy" id="64971"/>
    <lineage>
        <taxon>Bacteria</taxon>
        <taxon>Pseudomonadati</taxon>
        <taxon>Pseudomonadota</taxon>
        <taxon>Gammaproteobacteria</taxon>
        <taxon>Oceanospirillales</taxon>
        <taxon>Oceanospirillaceae</taxon>
        <taxon>Allopseudospirillum</taxon>
    </lineage>
</organism>
<dbReference type="NCBIfam" id="TIGR01496">
    <property type="entry name" value="DHPS"/>
    <property type="match status" value="1"/>
</dbReference>
<comment type="cofactor">
    <cofactor evidence="2 14">
        <name>Mg(2+)</name>
        <dbReference type="ChEBI" id="CHEBI:18420"/>
    </cofactor>
</comment>
<dbReference type="InterPro" id="IPR006390">
    <property type="entry name" value="DHP_synth_dom"/>
</dbReference>
<comment type="catalytic activity">
    <reaction evidence="1">
        <text>(7,8-dihydropterin-6-yl)methyl diphosphate + 4-aminobenzoate = 7,8-dihydropteroate + diphosphate</text>
        <dbReference type="Rhea" id="RHEA:19949"/>
        <dbReference type="ChEBI" id="CHEBI:17836"/>
        <dbReference type="ChEBI" id="CHEBI:17839"/>
        <dbReference type="ChEBI" id="CHEBI:33019"/>
        <dbReference type="ChEBI" id="CHEBI:72950"/>
        <dbReference type="EC" id="2.5.1.15"/>
    </reaction>
</comment>
<evidence type="ECO:0000256" key="10">
    <source>
        <dbReference type="ARBA" id="ARBA00022842"/>
    </source>
</evidence>
<comment type="similarity">
    <text evidence="4 14">Belongs to the DHPS family.</text>
</comment>
<comment type="pathway">
    <text evidence="3 14">Cofactor biosynthesis; tetrahydrofolate biosynthesis; 7,8-dihydrofolate from 2-amino-4-hydroxy-6-hydroxymethyl-7,8-dihydropteridine diphosphate and 4-aminobenzoate: step 1/2.</text>
</comment>
<dbReference type="CDD" id="cd00739">
    <property type="entry name" value="DHPS"/>
    <property type="match status" value="1"/>
</dbReference>
<evidence type="ECO:0000256" key="14">
    <source>
        <dbReference type="RuleBase" id="RU361205"/>
    </source>
</evidence>
<evidence type="ECO:0000313" key="16">
    <source>
        <dbReference type="EMBL" id="SEI49509.1"/>
    </source>
</evidence>
<evidence type="ECO:0000256" key="9">
    <source>
        <dbReference type="ARBA" id="ARBA00022723"/>
    </source>
</evidence>
<evidence type="ECO:0000256" key="2">
    <source>
        <dbReference type="ARBA" id="ARBA00001946"/>
    </source>
</evidence>
<dbReference type="GO" id="GO:0046656">
    <property type="term" value="P:folic acid biosynthetic process"/>
    <property type="evidence" value="ECO:0007669"/>
    <property type="project" value="UniProtKB-KW"/>
</dbReference>
<protein>
    <recommendedName>
        <fullName evidence="7 14">Dihydropteroate synthase</fullName>
        <shortName evidence="14">DHPS</shortName>
        <ecNumber evidence="6 14">2.5.1.15</ecNumber>
    </recommendedName>
    <alternativeName>
        <fullName evidence="12 14">Dihydropteroate pyrophosphorylase</fullName>
    </alternativeName>
</protein>
<dbReference type="PROSITE" id="PS00792">
    <property type="entry name" value="DHPS_1"/>
    <property type="match status" value="1"/>
</dbReference>
<evidence type="ECO:0000256" key="5">
    <source>
        <dbReference type="ARBA" id="ARBA00011738"/>
    </source>
</evidence>
<evidence type="ECO:0000256" key="7">
    <source>
        <dbReference type="ARBA" id="ARBA00016919"/>
    </source>
</evidence>
<keyword evidence="17" id="KW-1185">Reference proteome</keyword>
<evidence type="ECO:0000256" key="8">
    <source>
        <dbReference type="ARBA" id="ARBA00022679"/>
    </source>
</evidence>
<feature type="domain" description="Pterin-binding" evidence="15">
    <location>
        <begin position="31"/>
        <end position="283"/>
    </location>
</feature>
<dbReference type="InterPro" id="IPR000489">
    <property type="entry name" value="Pterin-binding_dom"/>
</dbReference>
<dbReference type="Pfam" id="PF00809">
    <property type="entry name" value="Pterin_bind"/>
    <property type="match status" value="1"/>
</dbReference>
<dbReference type="Gene3D" id="3.20.20.20">
    <property type="entry name" value="Dihydropteroate synthase-like"/>
    <property type="match status" value="1"/>
</dbReference>
<dbReference type="InterPro" id="IPR045031">
    <property type="entry name" value="DHP_synth-like"/>
</dbReference>
<comment type="function">
    <text evidence="13 14">Catalyzes the condensation of para-aminobenzoate (pABA) with 6-hydroxymethyl-7,8-dihydropterin diphosphate (DHPt-PP) to form 7,8-dihydropteroate (H2Pte), the immediate precursor of folate derivatives.</text>
</comment>
<dbReference type="InterPro" id="IPR011005">
    <property type="entry name" value="Dihydropteroate_synth-like_sf"/>
</dbReference>
<reference evidence="17" key="1">
    <citation type="submission" date="2016-10" db="EMBL/GenBank/DDBJ databases">
        <authorList>
            <person name="Varghese N."/>
            <person name="Submissions S."/>
        </authorList>
    </citation>
    <scope>NUCLEOTIDE SEQUENCE [LARGE SCALE GENOMIC DNA]</scope>
    <source>
        <strain evidence="17">DSM 7165</strain>
    </source>
</reference>
<evidence type="ECO:0000256" key="1">
    <source>
        <dbReference type="ARBA" id="ARBA00000012"/>
    </source>
</evidence>
<evidence type="ECO:0000256" key="13">
    <source>
        <dbReference type="ARBA" id="ARBA00053449"/>
    </source>
</evidence>
<dbReference type="RefSeq" id="WP_177166787.1">
    <property type="nucleotide sequence ID" value="NZ_FNYH01000003.1"/>
</dbReference>
<evidence type="ECO:0000256" key="6">
    <source>
        <dbReference type="ARBA" id="ARBA00012458"/>
    </source>
</evidence>
<sequence>MLAECLPNLSAHFAQAPVLTGAGKSLVLDRPRVMGILNVTPDSFSDGGCYQHQDQALRHAQAMLAAGADLIDVGGESTRPGAAPVSTQEEVDRVVPIVEALVQKLDAKVSVDTSTPEVIQASAQAGAFLINDVRALQRPGALEAAAATGLPVCLMHMQGEPQTMQAAPQYQNIVQEVSAFLQARVQAAQAAGIPAHQLILDPGFGFGKTCQHNLYLLRQMTQLHALGYPLLVGMSRKSMIGQVLDRPVEQRLAGSLSLALIAGLQGSHILRVHDVAATVDVLKMAWATLAASTDK</sequence>
<dbReference type="PANTHER" id="PTHR20941">
    <property type="entry name" value="FOLATE SYNTHESIS PROTEINS"/>
    <property type="match status" value="1"/>
</dbReference>
<dbReference type="GO" id="GO:0046654">
    <property type="term" value="P:tetrahydrofolate biosynthetic process"/>
    <property type="evidence" value="ECO:0007669"/>
    <property type="project" value="UniProtKB-UniPathway"/>
</dbReference>
<evidence type="ECO:0000313" key="17">
    <source>
        <dbReference type="Proteomes" id="UP000242999"/>
    </source>
</evidence>
<dbReference type="GO" id="GO:0046872">
    <property type="term" value="F:metal ion binding"/>
    <property type="evidence" value="ECO:0007669"/>
    <property type="project" value="UniProtKB-KW"/>
</dbReference>
<dbReference type="PROSITE" id="PS00793">
    <property type="entry name" value="DHPS_2"/>
    <property type="match status" value="1"/>
</dbReference>
<keyword evidence="11 14" id="KW-0289">Folate biosynthesis</keyword>
<keyword evidence="9 14" id="KW-0479">Metal-binding</keyword>
<keyword evidence="8 14" id="KW-0808">Transferase</keyword>
<proteinExistence type="inferred from homology"/>
<dbReference type="AlphaFoldDB" id="A0A1H6R0U4"/>
<name>A0A1H6R0U4_9GAMM</name>
<dbReference type="PANTHER" id="PTHR20941:SF1">
    <property type="entry name" value="FOLIC ACID SYNTHESIS PROTEIN FOL1"/>
    <property type="match status" value="1"/>
</dbReference>
<evidence type="ECO:0000256" key="4">
    <source>
        <dbReference type="ARBA" id="ARBA00009503"/>
    </source>
</evidence>
<evidence type="ECO:0000256" key="3">
    <source>
        <dbReference type="ARBA" id="ARBA00004763"/>
    </source>
</evidence>
<dbReference type="GO" id="GO:0005829">
    <property type="term" value="C:cytosol"/>
    <property type="evidence" value="ECO:0007669"/>
    <property type="project" value="TreeGrafter"/>
</dbReference>
<dbReference type="EMBL" id="FNYH01000003">
    <property type="protein sequence ID" value="SEI49509.1"/>
    <property type="molecule type" value="Genomic_DNA"/>
</dbReference>
<keyword evidence="10 14" id="KW-0460">Magnesium</keyword>
<comment type="subunit">
    <text evidence="5">Homodimer.</text>
</comment>
<gene>
    <name evidence="16" type="ORF">SAMN05421831_1038</name>
</gene>